<protein>
    <recommendedName>
        <fullName evidence="1">DUF5405 domain-containing protein</fullName>
    </recommendedName>
</protein>
<dbReference type="InterPro" id="IPR035404">
    <property type="entry name" value="DUF5405"/>
</dbReference>
<sequence>MRIDINEKYCITSDEYQYILNTKFVSNGKKTKGQEELKAVAYCSDLNHCLKELVKRQIRESDCISLRDVVKRIEEIRSEINRTINF</sequence>
<evidence type="ECO:0000313" key="2">
    <source>
        <dbReference type="EMBL" id="CDX04161.1"/>
    </source>
</evidence>
<dbReference type="EMBL" id="LK996017">
    <property type="protein sequence ID" value="CDX04161.1"/>
    <property type="molecule type" value="Genomic_DNA"/>
</dbReference>
<dbReference type="RefSeq" id="WP_144676495.1">
    <property type="nucleotide sequence ID" value="NZ_LK996017.1"/>
</dbReference>
<organism evidence="2">
    <name type="scientific">Desulfitobacterium hafniense</name>
    <name type="common">Desulfitobacterium frappieri</name>
    <dbReference type="NCBI Taxonomy" id="49338"/>
    <lineage>
        <taxon>Bacteria</taxon>
        <taxon>Bacillati</taxon>
        <taxon>Bacillota</taxon>
        <taxon>Clostridia</taxon>
        <taxon>Eubacteriales</taxon>
        <taxon>Desulfitobacteriaceae</taxon>
        <taxon>Desulfitobacterium</taxon>
    </lineage>
</organism>
<reference evidence="2" key="1">
    <citation type="submission" date="2014-07" db="EMBL/GenBank/DDBJ databases">
        <authorList>
            <person name="Hornung V.Bastian."/>
        </authorList>
    </citation>
    <scope>NUCLEOTIDE SEQUENCE</scope>
    <source>
        <strain evidence="2">PCE-S</strain>
    </source>
</reference>
<gene>
    <name evidence="2" type="ORF">DPCES_4275</name>
</gene>
<evidence type="ECO:0000259" key="1">
    <source>
        <dbReference type="Pfam" id="PF17399"/>
    </source>
</evidence>
<dbReference type="AlphaFoldDB" id="A0A098B8H9"/>
<feature type="domain" description="DUF5405" evidence="1">
    <location>
        <begin position="3"/>
        <end position="77"/>
    </location>
</feature>
<dbReference type="Pfam" id="PF17399">
    <property type="entry name" value="DUF5405"/>
    <property type="match status" value="1"/>
</dbReference>
<proteinExistence type="predicted"/>
<dbReference type="PATRIC" id="fig|49338.4.peg.4603"/>
<name>A0A098B8H9_DESHA</name>
<accession>A0A098B8H9</accession>